<evidence type="ECO:0000313" key="2">
    <source>
        <dbReference type="Proteomes" id="UP000075243"/>
    </source>
</evidence>
<dbReference type="EMBL" id="CM003605">
    <property type="protein sequence ID" value="KYP70384.1"/>
    <property type="molecule type" value="Genomic_DNA"/>
</dbReference>
<sequence>MNAKRKAVRKKIEKLKKEENKIGLVISETNIHSNKTTYDSKRLEFEKKILQTRVNVRLTRKSYSFLKLLIKSIYVDIFRYIICIPRMNTQLFVESTKKKWKKSIYNNEANVERTDKTNQNLFEVNKNQVISSNYNTHKKEFLDILEIIGNIFIKNSLVKDGIKDMEKNLDRKYFDWMGINREILNRSKSNPEFWFFSKFLIFYNAYRNNPWVIPIKFLFNFFFM</sequence>
<proteinExistence type="predicted"/>
<name>A0A151TTR3_CAJCA</name>
<reference evidence="1 2" key="1">
    <citation type="journal article" date="2012" name="Nat. Biotechnol.">
        <title>Draft genome sequence of pigeonpea (Cajanus cajan), an orphan legume crop of resource-poor farmers.</title>
        <authorList>
            <person name="Varshney R.K."/>
            <person name="Chen W."/>
            <person name="Li Y."/>
            <person name="Bharti A.K."/>
            <person name="Saxena R.K."/>
            <person name="Schlueter J.A."/>
            <person name="Donoghue M.T."/>
            <person name="Azam S."/>
            <person name="Fan G."/>
            <person name="Whaley A.M."/>
            <person name="Farmer A.D."/>
            <person name="Sheridan J."/>
            <person name="Iwata A."/>
            <person name="Tuteja R."/>
            <person name="Penmetsa R.V."/>
            <person name="Wu W."/>
            <person name="Upadhyaya H.D."/>
            <person name="Yang S.P."/>
            <person name="Shah T."/>
            <person name="Saxena K.B."/>
            <person name="Michael T."/>
            <person name="McCombie W.R."/>
            <person name="Yang B."/>
            <person name="Zhang G."/>
            <person name="Yang H."/>
            <person name="Wang J."/>
            <person name="Spillane C."/>
            <person name="Cook D.R."/>
            <person name="May G.D."/>
            <person name="Xu X."/>
            <person name="Jackson S.A."/>
        </authorList>
    </citation>
    <scope>NUCLEOTIDE SEQUENCE [LARGE SCALE GENOMIC DNA]</scope>
    <source>
        <strain evidence="2">cv. Asha</strain>
    </source>
</reference>
<dbReference type="Proteomes" id="UP000075243">
    <property type="component" value="Chromosome 3"/>
</dbReference>
<accession>A0A151TTR3</accession>
<evidence type="ECO:0000313" key="1">
    <source>
        <dbReference type="EMBL" id="KYP70384.1"/>
    </source>
</evidence>
<dbReference type="AlphaFoldDB" id="A0A151TTR3"/>
<keyword evidence="2" id="KW-1185">Reference proteome</keyword>
<gene>
    <name evidence="1" type="ORF">KK1_009600</name>
</gene>
<protein>
    <submittedName>
        <fullName evidence="1">Membrane protein ycf1</fullName>
    </submittedName>
</protein>
<dbReference type="Gramene" id="C.cajan_09336.t">
    <property type="protein sequence ID" value="C.cajan_09336.t"/>
    <property type="gene ID" value="C.cajan_09336"/>
</dbReference>
<organism evidence="1 2">
    <name type="scientific">Cajanus cajan</name>
    <name type="common">Pigeon pea</name>
    <name type="synonym">Cajanus indicus</name>
    <dbReference type="NCBI Taxonomy" id="3821"/>
    <lineage>
        <taxon>Eukaryota</taxon>
        <taxon>Viridiplantae</taxon>
        <taxon>Streptophyta</taxon>
        <taxon>Embryophyta</taxon>
        <taxon>Tracheophyta</taxon>
        <taxon>Spermatophyta</taxon>
        <taxon>Magnoliopsida</taxon>
        <taxon>eudicotyledons</taxon>
        <taxon>Gunneridae</taxon>
        <taxon>Pentapetalae</taxon>
        <taxon>rosids</taxon>
        <taxon>fabids</taxon>
        <taxon>Fabales</taxon>
        <taxon>Fabaceae</taxon>
        <taxon>Papilionoideae</taxon>
        <taxon>50 kb inversion clade</taxon>
        <taxon>NPAAA clade</taxon>
        <taxon>indigoferoid/millettioid clade</taxon>
        <taxon>Phaseoleae</taxon>
        <taxon>Cajanus</taxon>
    </lineage>
</organism>
<dbReference type="STRING" id="3821.A0A151TTR3"/>